<protein>
    <recommendedName>
        <fullName evidence="7">TMEM205-like domain-containing protein</fullName>
    </recommendedName>
</protein>
<evidence type="ECO:0000256" key="5">
    <source>
        <dbReference type="SAM" id="MobiDB-lite"/>
    </source>
</evidence>
<feature type="region of interest" description="Disordered" evidence="5">
    <location>
        <begin position="112"/>
        <end position="131"/>
    </location>
</feature>
<evidence type="ECO:0000256" key="3">
    <source>
        <dbReference type="ARBA" id="ARBA00022989"/>
    </source>
</evidence>
<evidence type="ECO:0000256" key="6">
    <source>
        <dbReference type="SAM" id="Phobius"/>
    </source>
</evidence>
<keyword evidence="9" id="KW-1185">Reference proteome</keyword>
<evidence type="ECO:0000313" key="9">
    <source>
        <dbReference type="Proteomes" id="UP000230002"/>
    </source>
</evidence>
<dbReference type="PANTHER" id="PTHR23241:SF102">
    <property type="entry name" value="LD23009P"/>
    <property type="match status" value="1"/>
</dbReference>
<comment type="subcellular location">
    <subcellularLocation>
        <location evidence="1">Membrane</location>
    </subcellularLocation>
</comment>
<organism evidence="8 9">
    <name type="scientific">Ganoderma sinense ZZ0214-1</name>
    <dbReference type="NCBI Taxonomy" id="1077348"/>
    <lineage>
        <taxon>Eukaryota</taxon>
        <taxon>Fungi</taxon>
        <taxon>Dikarya</taxon>
        <taxon>Basidiomycota</taxon>
        <taxon>Agaricomycotina</taxon>
        <taxon>Agaricomycetes</taxon>
        <taxon>Polyporales</taxon>
        <taxon>Polyporaceae</taxon>
        <taxon>Ganoderma</taxon>
    </lineage>
</organism>
<feature type="domain" description="TMEM205-like" evidence="7">
    <location>
        <begin position="12"/>
        <end position="111"/>
    </location>
</feature>
<evidence type="ECO:0000256" key="2">
    <source>
        <dbReference type="ARBA" id="ARBA00022692"/>
    </source>
</evidence>
<accession>A0A2G8S7T8</accession>
<name>A0A2G8S7T8_9APHY</name>
<evidence type="ECO:0000256" key="1">
    <source>
        <dbReference type="ARBA" id="ARBA00004370"/>
    </source>
</evidence>
<evidence type="ECO:0000259" key="7">
    <source>
        <dbReference type="Pfam" id="PF13664"/>
    </source>
</evidence>
<proteinExistence type="predicted"/>
<dbReference type="Proteomes" id="UP000230002">
    <property type="component" value="Unassembled WGS sequence"/>
</dbReference>
<dbReference type="PANTHER" id="PTHR23241">
    <property type="entry name" value="LATE EMBRYOGENESIS ABUNDANT PLANTS LEA-RELATED"/>
    <property type="match status" value="1"/>
</dbReference>
<sequence>MSQTILPASHLLSYGMLLGTAVYQTFVMTKVAYLALPTSAFTMLQKRVFPVYFRMQSLLIVATALTYPPTSVLALAQVPLDAGLLAFAGATALANLAKYGPATTAAMIARTHQETRDGKKHDDPSGVSEEMRLKKRAFSRNHAMSIHLNLLSGGVKRGCG</sequence>
<dbReference type="InterPro" id="IPR053009">
    <property type="entry name" value="Xanthocillin_Biosynth-Assoc"/>
</dbReference>
<reference evidence="8 9" key="1">
    <citation type="journal article" date="2015" name="Sci. Rep.">
        <title>Chromosome-level genome map provides insights into diverse defense mechanisms in the medicinal fungus Ganoderma sinense.</title>
        <authorList>
            <person name="Zhu Y."/>
            <person name="Xu J."/>
            <person name="Sun C."/>
            <person name="Zhou S."/>
            <person name="Xu H."/>
            <person name="Nelson D.R."/>
            <person name="Qian J."/>
            <person name="Song J."/>
            <person name="Luo H."/>
            <person name="Xiang L."/>
            <person name="Li Y."/>
            <person name="Xu Z."/>
            <person name="Ji A."/>
            <person name="Wang L."/>
            <person name="Lu S."/>
            <person name="Hayward A."/>
            <person name="Sun W."/>
            <person name="Li X."/>
            <person name="Schwartz D.C."/>
            <person name="Wang Y."/>
            <person name="Chen S."/>
        </authorList>
    </citation>
    <scope>NUCLEOTIDE SEQUENCE [LARGE SCALE GENOMIC DNA]</scope>
    <source>
        <strain evidence="8 9">ZZ0214-1</strain>
    </source>
</reference>
<evidence type="ECO:0000313" key="8">
    <source>
        <dbReference type="EMBL" id="PIL29839.1"/>
    </source>
</evidence>
<keyword evidence="2 6" id="KW-0812">Transmembrane</keyword>
<dbReference type="EMBL" id="AYKW01000018">
    <property type="protein sequence ID" value="PIL29839.1"/>
    <property type="molecule type" value="Genomic_DNA"/>
</dbReference>
<evidence type="ECO:0000256" key="4">
    <source>
        <dbReference type="ARBA" id="ARBA00023136"/>
    </source>
</evidence>
<dbReference type="Pfam" id="PF13664">
    <property type="entry name" value="DUF4149"/>
    <property type="match status" value="1"/>
</dbReference>
<gene>
    <name evidence="8" type="ORF">GSI_08046</name>
</gene>
<feature type="transmembrane region" description="Helical" evidence="6">
    <location>
        <begin position="57"/>
        <end position="76"/>
    </location>
</feature>
<dbReference type="InterPro" id="IPR025423">
    <property type="entry name" value="TMEM205-like"/>
</dbReference>
<dbReference type="OrthoDB" id="1641132at2759"/>
<feature type="transmembrane region" description="Helical" evidence="6">
    <location>
        <begin position="12"/>
        <end position="36"/>
    </location>
</feature>
<keyword evidence="4 6" id="KW-0472">Membrane</keyword>
<dbReference type="AlphaFoldDB" id="A0A2G8S7T8"/>
<comment type="caution">
    <text evidence="8">The sequence shown here is derived from an EMBL/GenBank/DDBJ whole genome shotgun (WGS) entry which is preliminary data.</text>
</comment>
<keyword evidence="3 6" id="KW-1133">Transmembrane helix</keyword>
<dbReference type="GO" id="GO:0016020">
    <property type="term" value="C:membrane"/>
    <property type="evidence" value="ECO:0007669"/>
    <property type="project" value="UniProtKB-SubCell"/>
</dbReference>